<reference evidence="3" key="1">
    <citation type="submission" date="2018-09" db="EMBL/GenBank/DDBJ databases">
        <title>Draft Genome Sequence of Mediterraneibacter sp. KCTC 15684.</title>
        <authorList>
            <person name="Kim J.S."/>
            <person name="Han K.I."/>
            <person name="Suh M.K."/>
            <person name="Lee K.C."/>
            <person name="Eom M.K."/>
            <person name="Lee J.H."/>
            <person name="Park S.H."/>
            <person name="Kang S.W."/>
            <person name="Park J.E."/>
            <person name="Oh B.S."/>
            <person name="Yu S.Y."/>
            <person name="Choi S.H."/>
            <person name="Lee D.H."/>
            <person name="Yoon H."/>
            <person name="Kim B."/>
            <person name="Yang S.J."/>
            <person name="Lee J.S."/>
        </authorList>
    </citation>
    <scope>NUCLEOTIDE SEQUENCE [LARGE SCALE GENOMIC DNA]</scope>
    <source>
        <strain evidence="3">KCTC 15684</strain>
    </source>
</reference>
<dbReference type="AlphaFoldDB" id="A0A391PGR8"/>
<gene>
    <name evidence="2" type="ORF">KGMB01110_01880</name>
</gene>
<keyword evidence="3" id="KW-1185">Reference proteome</keyword>
<comment type="caution">
    <text evidence="2">The sequence shown here is derived from an EMBL/GenBank/DDBJ whole genome shotgun (WGS) entry which is preliminary data.</text>
</comment>
<organism evidence="2 3">
    <name type="scientific">Mediterraneibacter butyricigenes</name>
    <dbReference type="NCBI Taxonomy" id="2316025"/>
    <lineage>
        <taxon>Bacteria</taxon>
        <taxon>Bacillati</taxon>
        <taxon>Bacillota</taxon>
        <taxon>Clostridia</taxon>
        <taxon>Lachnospirales</taxon>
        <taxon>Lachnospiraceae</taxon>
        <taxon>Mediterraneibacter</taxon>
    </lineage>
</organism>
<dbReference type="RefSeq" id="WP_119297309.1">
    <property type="nucleotide sequence ID" value="NZ_BHGK01000001.1"/>
</dbReference>
<evidence type="ECO:0000256" key="1">
    <source>
        <dbReference type="SAM" id="SignalP"/>
    </source>
</evidence>
<sequence length="366" mass="41211">MRKSKWVEIFLLSLLMMAVLCSCKKEDPKEYANTQIEMITSGDKATAQLLLERGIDSVKDSYIEEFPEALKKDYRNFLEAALKQVEFQILDVKKHNADYKVSVEVSAVDVGETTGKTDEDQAKKLETTDLAKEVSGLLKKDSSLLDTPVRKEKKTLTLTVKKNSDGFQMEDAGWEILMNQILYDYMQPYKEIADTLEAGRYLQASLDASLKGQVTDYCKFTGETQEEAQAEYEQSFTDSSEDPGFSGEREARFEQALKTMFASSQYEVGIPRKADGDGYVVPVTYQPNLSLKQAMDTFQANVNQGMYGSQDQAEEGFISVLESYAAAPVYGETQTKEVHYSRKALRFTAGENEDYQNLTDSLIPTE</sequence>
<evidence type="ECO:0000313" key="3">
    <source>
        <dbReference type="Proteomes" id="UP000265643"/>
    </source>
</evidence>
<dbReference type="PROSITE" id="PS51257">
    <property type="entry name" value="PROKAR_LIPOPROTEIN"/>
    <property type="match status" value="1"/>
</dbReference>
<accession>A0A391PGR8</accession>
<name>A0A391PGR8_9FIRM</name>
<protein>
    <recommendedName>
        <fullName evidence="4">Lipoprotein</fullName>
    </recommendedName>
</protein>
<dbReference type="EMBL" id="BHGK01000001">
    <property type="protein sequence ID" value="GCA65752.1"/>
    <property type="molecule type" value="Genomic_DNA"/>
</dbReference>
<feature type="signal peptide" evidence="1">
    <location>
        <begin position="1"/>
        <end position="21"/>
    </location>
</feature>
<keyword evidence="1" id="KW-0732">Signal</keyword>
<evidence type="ECO:0008006" key="4">
    <source>
        <dbReference type="Google" id="ProtNLM"/>
    </source>
</evidence>
<evidence type="ECO:0000313" key="2">
    <source>
        <dbReference type="EMBL" id="GCA65752.1"/>
    </source>
</evidence>
<feature type="chain" id="PRO_5038742867" description="Lipoprotein" evidence="1">
    <location>
        <begin position="22"/>
        <end position="366"/>
    </location>
</feature>
<proteinExistence type="predicted"/>
<dbReference type="Proteomes" id="UP000265643">
    <property type="component" value="Unassembled WGS sequence"/>
</dbReference>